<evidence type="ECO:0000256" key="8">
    <source>
        <dbReference type="ARBA" id="ARBA00030609"/>
    </source>
</evidence>
<dbReference type="HOGENOM" id="CLU_041045_1_0_1"/>
<dbReference type="GeneID" id="20214478"/>
<dbReference type="EC" id="3.6.1.59" evidence="3"/>
<feature type="binding site" evidence="11">
    <location>
        <begin position="190"/>
        <end position="201"/>
    </location>
    <ligand>
        <name>substrate</name>
    </ligand>
</feature>
<dbReference type="GO" id="GO:0000290">
    <property type="term" value="P:deadenylation-dependent decapping of nuclear-transcribed mRNA"/>
    <property type="evidence" value="ECO:0000318"/>
    <property type="project" value="GO_Central"/>
</dbReference>
<dbReference type="FunFam" id="3.30.428.10:FF:000006">
    <property type="entry name" value="m7GpppX diphosphatase"/>
    <property type="match status" value="1"/>
</dbReference>
<dbReference type="InterPro" id="IPR036265">
    <property type="entry name" value="HIT-like_sf"/>
</dbReference>
<evidence type="ECO:0000256" key="9">
    <source>
        <dbReference type="ARBA" id="ARBA00048222"/>
    </source>
</evidence>
<dbReference type="PANTHER" id="PTHR12978">
    <property type="entry name" value="HISTIDINE TRIAD HIT PROTEIN MEMBER"/>
    <property type="match status" value="1"/>
</dbReference>
<dbReference type="CTD" id="20214478"/>
<dbReference type="Pfam" id="PF05652">
    <property type="entry name" value="DcpS"/>
    <property type="match status" value="1"/>
</dbReference>
<keyword evidence="14" id="KW-1185">Reference proteome</keyword>
<sequence>NVVVILERTPLTEDLVDDIMSPATDYSIEMKNDIYTSLRLFPKVSAGALKSTVIHPATEKHINKYKQHAVFCVRETASDYNNITLPYITSSSFSLQWLYNLLAKKAEVDRIVYEDDDQVNGFMLVPDLKWDCKQTSNLYLCAVIHRRDIKSIRDLRGEHVQLLENIRDKGKQAIREKYQFNVHKLRIYFHYQPSYYHLHVHFANVSYNSPSCTLGKAHAIDDVIDNLKMDSDYYSKCSLTYILKENDPLLEKFKEAGRCFD</sequence>
<proteinExistence type="inferred from homology"/>
<evidence type="ECO:0000256" key="10">
    <source>
        <dbReference type="PIRSR" id="PIRSR028973-1"/>
    </source>
</evidence>
<dbReference type="STRING" id="6412.T1G080"/>
<evidence type="ECO:0000313" key="13">
    <source>
        <dbReference type="EnsemblMetazoa" id="HelroP70549"/>
    </source>
</evidence>
<dbReference type="Pfam" id="PF11969">
    <property type="entry name" value="DcpS_C"/>
    <property type="match status" value="1"/>
</dbReference>
<feature type="binding site" evidence="11">
    <location>
        <position position="107"/>
    </location>
    <ligand>
        <name>substrate</name>
    </ligand>
</feature>
<evidence type="ECO:0000256" key="5">
    <source>
        <dbReference type="ARBA" id="ARBA00022801"/>
    </source>
</evidence>
<dbReference type="FunCoup" id="T1G080">
    <property type="interactions" value="1817"/>
</dbReference>
<evidence type="ECO:0000256" key="3">
    <source>
        <dbReference type="ARBA" id="ARBA00012520"/>
    </source>
</evidence>
<evidence type="ECO:0000256" key="4">
    <source>
        <dbReference type="ARBA" id="ARBA00015636"/>
    </source>
</evidence>
<dbReference type="GO" id="GO:0140932">
    <property type="term" value="F:5'-(N(7)-methyl 5'-triphosphoguanosine)-[mRNA] diphosphatase activity"/>
    <property type="evidence" value="ECO:0007669"/>
    <property type="project" value="UniProtKB-EC"/>
</dbReference>
<dbReference type="OrthoDB" id="10264956at2759"/>
<reference evidence="13" key="3">
    <citation type="submission" date="2015-06" db="UniProtKB">
        <authorList>
            <consortium name="EnsemblMetazoa"/>
        </authorList>
    </citation>
    <scope>IDENTIFICATION</scope>
</reference>
<evidence type="ECO:0000256" key="7">
    <source>
        <dbReference type="ARBA" id="ARBA00029885"/>
    </source>
</evidence>
<comment type="catalytic activity">
    <reaction evidence="9">
        <text>a 5'-end (N(7)-methyl 5'-triphosphoguanosine)-ribonucleoside in mRNA + H2O = N(7)-methyl-GMP + a 5'-end diphospho-ribonucleoside in mRNA + 2 H(+)</text>
        <dbReference type="Rhea" id="RHEA:65388"/>
        <dbReference type="Rhea" id="RHEA-COMP:17165"/>
        <dbReference type="Rhea" id="RHEA-COMP:17167"/>
        <dbReference type="ChEBI" id="CHEBI:15377"/>
        <dbReference type="ChEBI" id="CHEBI:15378"/>
        <dbReference type="ChEBI" id="CHEBI:58285"/>
        <dbReference type="ChEBI" id="CHEBI:156461"/>
        <dbReference type="ChEBI" id="CHEBI:167616"/>
        <dbReference type="EC" id="3.6.1.59"/>
    </reaction>
</comment>
<dbReference type="Proteomes" id="UP000015101">
    <property type="component" value="Unassembled WGS sequence"/>
</dbReference>
<dbReference type="GO" id="GO:0000932">
    <property type="term" value="C:P-body"/>
    <property type="evidence" value="ECO:0000318"/>
    <property type="project" value="GO_Central"/>
</dbReference>
<dbReference type="PIRSF" id="PIRSF028973">
    <property type="entry name" value="Scavenger_mRNA_decap_enz"/>
    <property type="match status" value="1"/>
</dbReference>
<keyword evidence="6" id="KW-0539">Nucleus</keyword>
<accession>T1G080</accession>
<keyword evidence="5" id="KW-0378">Hydrolase</keyword>
<comment type="subcellular location">
    <subcellularLocation>
        <location evidence="1">Nucleus</location>
    </subcellularLocation>
</comment>
<dbReference type="PANTHER" id="PTHR12978:SF0">
    <property type="entry name" value="M7GPPPX DIPHOSPHATASE"/>
    <property type="match status" value="1"/>
</dbReference>
<feature type="binding site" evidence="11">
    <location>
        <position position="97"/>
    </location>
    <ligand>
        <name>substrate</name>
    </ligand>
</feature>
<dbReference type="EMBL" id="KB097700">
    <property type="protein sequence ID" value="ESN91728.1"/>
    <property type="molecule type" value="Genomic_DNA"/>
</dbReference>
<dbReference type="InterPro" id="IPR011145">
    <property type="entry name" value="Scavenger_mRNA_decap_enz_N"/>
</dbReference>
<dbReference type="OMA" id="RAYFHYQ"/>
<evidence type="ECO:0000256" key="6">
    <source>
        <dbReference type="ARBA" id="ARBA00023242"/>
    </source>
</evidence>
<feature type="binding site" evidence="11">
    <location>
        <position position="129"/>
    </location>
    <ligand>
        <name>substrate</name>
    </ligand>
</feature>
<reference evidence="12 14" key="2">
    <citation type="journal article" date="2013" name="Nature">
        <title>Insights into bilaterian evolution from three spiralian genomes.</title>
        <authorList>
            <person name="Simakov O."/>
            <person name="Marletaz F."/>
            <person name="Cho S.J."/>
            <person name="Edsinger-Gonzales E."/>
            <person name="Havlak P."/>
            <person name="Hellsten U."/>
            <person name="Kuo D.H."/>
            <person name="Larsson T."/>
            <person name="Lv J."/>
            <person name="Arendt D."/>
            <person name="Savage R."/>
            <person name="Osoegawa K."/>
            <person name="de Jong P."/>
            <person name="Grimwood J."/>
            <person name="Chapman J.A."/>
            <person name="Shapiro H."/>
            <person name="Aerts A."/>
            <person name="Otillar R.P."/>
            <person name="Terry A.Y."/>
            <person name="Boore J.L."/>
            <person name="Grigoriev I.V."/>
            <person name="Lindberg D.R."/>
            <person name="Seaver E.C."/>
            <person name="Weisblat D.A."/>
            <person name="Putnam N.H."/>
            <person name="Rokhsar D.S."/>
        </authorList>
    </citation>
    <scope>NUCLEOTIDE SEQUENCE</scope>
</reference>
<dbReference type="InterPro" id="IPR008594">
    <property type="entry name" value="DcpS/DCS2"/>
</dbReference>
<evidence type="ECO:0000256" key="2">
    <source>
        <dbReference type="ARBA" id="ARBA00010208"/>
    </source>
</evidence>
<dbReference type="SUPFAM" id="SSF102860">
    <property type="entry name" value="mRNA decapping enzyme DcpS N-terminal domain"/>
    <property type="match status" value="1"/>
</dbReference>
<feature type="binding site" evidence="11">
    <location>
        <position position="127"/>
    </location>
    <ligand>
        <name>substrate</name>
    </ligand>
</feature>
<protein>
    <recommendedName>
        <fullName evidence="4">m7GpppX diphosphatase</fullName>
        <ecNumber evidence="3">3.6.1.59</ecNumber>
    </recommendedName>
    <alternativeName>
        <fullName evidence="8">Decapping scavenger enzyme</fullName>
    </alternativeName>
    <alternativeName>
        <fullName evidence="7">Scavenger mRNA-decapping enzyme DcpS</fullName>
    </alternativeName>
</protein>
<dbReference type="InParanoid" id="T1G080"/>
<dbReference type="SUPFAM" id="SSF54197">
    <property type="entry name" value="HIT-like"/>
    <property type="match status" value="1"/>
</dbReference>
<name>T1G080_HELRO</name>
<dbReference type="EMBL" id="AMQM01002175">
    <property type="status" value="NOT_ANNOTATED_CDS"/>
    <property type="molecule type" value="Genomic_DNA"/>
</dbReference>
<feature type="active site" description="Nucleophile" evidence="10">
    <location>
        <position position="199"/>
    </location>
</feature>
<evidence type="ECO:0000256" key="1">
    <source>
        <dbReference type="ARBA" id="ARBA00004123"/>
    </source>
</evidence>
<dbReference type="Gene3D" id="3.30.428.10">
    <property type="entry name" value="HIT-like"/>
    <property type="match status" value="1"/>
</dbReference>
<comment type="similarity">
    <text evidence="2">Belongs to the HIT family.</text>
</comment>
<dbReference type="KEGG" id="hro:HELRODRAFT_70549"/>
<gene>
    <name evidence="13" type="primary">20214478</name>
    <name evidence="12" type="ORF">HELRODRAFT_70549</name>
</gene>
<organism evidence="13 14">
    <name type="scientific">Helobdella robusta</name>
    <name type="common">Californian leech</name>
    <dbReference type="NCBI Taxonomy" id="6412"/>
    <lineage>
        <taxon>Eukaryota</taxon>
        <taxon>Metazoa</taxon>
        <taxon>Spiralia</taxon>
        <taxon>Lophotrochozoa</taxon>
        <taxon>Annelida</taxon>
        <taxon>Clitellata</taxon>
        <taxon>Hirudinea</taxon>
        <taxon>Rhynchobdellida</taxon>
        <taxon>Glossiphoniidae</taxon>
        <taxon>Helobdella</taxon>
    </lineage>
</organism>
<reference evidence="14" key="1">
    <citation type="submission" date="2012-12" db="EMBL/GenBank/DDBJ databases">
        <authorList>
            <person name="Hellsten U."/>
            <person name="Grimwood J."/>
            <person name="Chapman J.A."/>
            <person name="Shapiro H."/>
            <person name="Aerts A."/>
            <person name="Otillar R.P."/>
            <person name="Terry A.Y."/>
            <person name="Boore J.L."/>
            <person name="Simakov O."/>
            <person name="Marletaz F."/>
            <person name="Cho S.-J."/>
            <person name="Edsinger-Gonzales E."/>
            <person name="Havlak P."/>
            <person name="Kuo D.-H."/>
            <person name="Larsson T."/>
            <person name="Lv J."/>
            <person name="Arendt D."/>
            <person name="Savage R."/>
            <person name="Osoegawa K."/>
            <person name="de Jong P."/>
            <person name="Lindberg D.R."/>
            <person name="Seaver E.C."/>
            <person name="Weisblat D.A."/>
            <person name="Putnam N.H."/>
            <person name="Grigoriev I.V."/>
            <person name="Rokhsar D.S."/>
        </authorList>
    </citation>
    <scope>NUCLEOTIDE SEQUENCE</scope>
</reference>
<dbReference type="Gene3D" id="3.30.200.40">
    <property type="entry name" value="Scavenger mRNA decapping enzyme, N-terminal domain"/>
    <property type="match status" value="1"/>
</dbReference>
<dbReference type="eggNOG" id="KOG3969">
    <property type="taxonomic scope" value="Eukaryota"/>
</dbReference>
<dbReference type="GO" id="GO:0000340">
    <property type="term" value="F:RNA 7-methylguanosine cap binding"/>
    <property type="evidence" value="ECO:0000318"/>
    <property type="project" value="GO_Central"/>
</dbReference>
<dbReference type="AlphaFoldDB" id="T1G080"/>
<evidence type="ECO:0000313" key="14">
    <source>
        <dbReference type="Proteomes" id="UP000015101"/>
    </source>
</evidence>
<dbReference type="RefSeq" id="XP_009030149.1">
    <property type="nucleotide sequence ID" value="XM_009031901.1"/>
</dbReference>
<evidence type="ECO:0000256" key="11">
    <source>
        <dbReference type="PIRSR" id="PIRSR028973-2"/>
    </source>
</evidence>
<evidence type="ECO:0000313" key="12">
    <source>
        <dbReference type="EMBL" id="ESN91728.1"/>
    </source>
</evidence>
<dbReference type="EnsemblMetazoa" id="HelroT70549">
    <property type="protein sequence ID" value="HelroP70549"/>
    <property type="gene ID" value="HelroG70549"/>
</dbReference>
<dbReference type="GO" id="GO:0005634">
    <property type="term" value="C:nucleus"/>
    <property type="evidence" value="ECO:0000318"/>
    <property type="project" value="GO_Central"/>
</dbReference>